<comment type="similarity">
    <text evidence="1">Belongs to the stanniocalcin family.</text>
</comment>
<comment type="subunit">
    <text evidence="2">Homodimer; disulfide-linked.</text>
</comment>
<sequence length="438" mass="48544">MKMILSFLFALTAKSFPLPDERRMLETCPVPQGEAAADLAGNCDFYPNCMEDLHGCSDEGYIMGYGHKYCSAFVANLDEFDEDGQAWILGTLTCLKNALLPIVDDPEEFSCSSLRILAFDSHVDCYIDNGFCEQIYNFQNPLKLAGFVADLLKTFDLVDFASFAAIKQVYQVLTKCPFHLLENSSPDADDSLQMVEAVLACPEADATWSTDSAILSTYRNDPIVSNGRTVYLGFKNEYEEACSSSGYMETGDGKVLYGYNYAWNTETSKRDFWEDESKGYGVTPKWWQNCKAPYQRKNWWGRWSNQQCELPEDVKFLGEECSSKRECANDVISTYADVTCSGTCMFSEESAMTSEHSPQVYISEGSSCSNSRVSANSCQAYGCVDPFTIDSSKVGVSGAALGLGCVAFVGGLMVKKNKKKKQLRSHASEMEKTGIAMV</sequence>
<keyword evidence="6" id="KW-0732">Signal</keyword>
<protein>
    <recommendedName>
        <fullName evidence="9">C-type lectin domain-containing protein</fullName>
    </recommendedName>
</protein>
<dbReference type="GO" id="GO:0005179">
    <property type="term" value="F:hormone activity"/>
    <property type="evidence" value="ECO:0007669"/>
    <property type="project" value="UniProtKB-KW"/>
</dbReference>
<dbReference type="GO" id="GO:0005615">
    <property type="term" value="C:extracellular space"/>
    <property type="evidence" value="ECO:0007669"/>
    <property type="project" value="TreeGrafter"/>
</dbReference>
<gene>
    <name evidence="7" type="ORF">TrST_g9094</name>
</gene>
<feature type="chain" id="PRO_5040904761" description="C-type lectin domain-containing protein" evidence="6">
    <location>
        <begin position="16"/>
        <end position="438"/>
    </location>
</feature>
<dbReference type="InterPro" id="IPR004978">
    <property type="entry name" value="Stanniocalcin"/>
</dbReference>
<comment type="caution">
    <text evidence="7">The sequence shown here is derived from an EMBL/GenBank/DDBJ whole genome shotgun (WGS) entry which is preliminary data.</text>
</comment>
<evidence type="ECO:0000256" key="4">
    <source>
        <dbReference type="ARBA" id="ARBA00023157"/>
    </source>
</evidence>
<feature type="transmembrane region" description="Helical" evidence="5">
    <location>
        <begin position="394"/>
        <end position="414"/>
    </location>
</feature>
<keyword evidence="5" id="KW-1133">Transmembrane helix</keyword>
<evidence type="ECO:0008006" key="9">
    <source>
        <dbReference type="Google" id="ProtNLM"/>
    </source>
</evidence>
<keyword evidence="8" id="KW-1185">Reference proteome</keyword>
<feature type="signal peptide" evidence="6">
    <location>
        <begin position="1"/>
        <end position="15"/>
    </location>
</feature>
<evidence type="ECO:0000313" key="8">
    <source>
        <dbReference type="Proteomes" id="UP001165085"/>
    </source>
</evidence>
<evidence type="ECO:0000256" key="3">
    <source>
        <dbReference type="ARBA" id="ARBA00022702"/>
    </source>
</evidence>
<dbReference type="PANTHER" id="PTHR11245">
    <property type="entry name" value="STANNIOCALCIN"/>
    <property type="match status" value="1"/>
</dbReference>
<evidence type="ECO:0000256" key="5">
    <source>
        <dbReference type="SAM" id="Phobius"/>
    </source>
</evidence>
<evidence type="ECO:0000313" key="7">
    <source>
        <dbReference type="EMBL" id="GMH61574.1"/>
    </source>
</evidence>
<dbReference type="Proteomes" id="UP001165085">
    <property type="component" value="Unassembled WGS sequence"/>
</dbReference>
<dbReference type="AlphaFoldDB" id="A0A9W6ZW81"/>
<reference evidence="8" key="1">
    <citation type="journal article" date="2023" name="Commun. Biol.">
        <title>Genome analysis of Parmales, the sister group of diatoms, reveals the evolutionary specialization of diatoms from phago-mixotrophs to photoautotrophs.</title>
        <authorList>
            <person name="Ban H."/>
            <person name="Sato S."/>
            <person name="Yoshikawa S."/>
            <person name="Yamada K."/>
            <person name="Nakamura Y."/>
            <person name="Ichinomiya M."/>
            <person name="Sato N."/>
            <person name="Blanc-Mathieu R."/>
            <person name="Endo H."/>
            <person name="Kuwata A."/>
            <person name="Ogata H."/>
        </authorList>
    </citation>
    <scope>NUCLEOTIDE SEQUENCE [LARGE SCALE GENOMIC DNA]</scope>
    <source>
        <strain evidence="8">NIES 3701</strain>
    </source>
</reference>
<evidence type="ECO:0000256" key="1">
    <source>
        <dbReference type="ARBA" id="ARBA00008693"/>
    </source>
</evidence>
<dbReference type="OrthoDB" id="2251794at2759"/>
<keyword evidence="3" id="KW-0372">Hormone</keyword>
<evidence type="ECO:0000256" key="6">
    <source>
        <dbReference type="SAM" id="SignalP"/>
    </source>
</evidence>
<name>A0A9W6ZW81_9STRA</name>
<keyword evidence="5" id="KW-0812">Transmembrane</keyword>
<dbReference type="EMBL" id="BRXY01000072">
    <property type="protein sequence ID" value="GMH61574.1"/>
    <property type="molecule type" value="Genomic_DNA"/>
</dbReference>
<dbReference type="PANTHER" id="PTHR11245:SF6">
    <property type="entry name" value="DUF19 DOMAIN-CONTAINING PROTEIN"/>
    <property type="match status" value="1"/>
</dbReference>
<keyword evidence="5" id="KW-0472">Membrane</keyword>
<evidence type="ECO:0000256" key="2">
    <source>
        <dbReference type="ARBA" id="ARBA00011748"/>
    </source>
</evidence>
<dbReference type="GO" id="GO:0006874">
    <property type="term" value="P:intracellular calcium ion homeostasis"/>
    <property type="evidence" value="ECO:0007669"/>
    <property type="project" value="TreeGrafter"/>
</dbReference>
<proteinExistence type="inferred from homology"/>
<keyword evidence="4" id="KW-1015">Disulfide bond</keyword>
<accession>A0A9W6ZW81</accession>
<organism evidence="7 8">
    <name type="scientific">Triparma strigata</name>
    <dbReference type="NCBI Taxonomy" id="1606541"/>
    <lineage>
        <taxon>Eukaryota</taxon>
        <taxon>Sar</taxon>
        <taxon>Stramenopiles</taxon>
        <taxon>Ochrophyta</taxon>
        <taxon>Bolidophyceae</taxon>
        <taxon>Parmales</taxon>
        <taxon>Triparmaceae</taxon>
        <taxon>Triparma</taxon>
    </lineage>
</organism>